<accession>A0A815W212</accession>
<dbReference type="EMBL" id="CAJNOR010009078">
    <property type="protein sequence ID" value="CAF1640884.1"/>
    <property type="molecule type" value="Genomic_DNA"/>
</dbReference>
<name>A0A815W212_ADIRI</name>
<dbReference type="Proteomes" id="UP000663828">
    <property type="component" value="Unassembled WGS sequence"/>
</dbReference>
<gene>
    <name evidence="1" type="ORF">EDS130_LOCUS45449</name>
    <name evidence="2" type="ORF">XAT740_LOCUS53293</name>
</gene>
<dbReference type="Proteomes" id="UP000663852">
    <property type="component" value="Unassembled WGS sequence"/>
</dbReference>
<dbReference type="EMBL" id="CAJNOJ010001109">
    <property type="protein sequence ID" value="CAF1542850.1"/>
    <property type="molecule type" value="Genomic_DNA"/>
</dbReference>
<keyword evidence="3" id="KW-1185">Reference proteome</keyword>
<evidence type="ECO:0000313" key="3">
    <source>
        <dbReference type="Proteomes" id="UP000663828"/>
    </source>
</evidence>
<sequence length="289" mass="33092">MPYHKKEWCPHPSHVGLTRSGSKSSRPVGRRIIDERDAKLFNTHIMLNSEWTSVTMKTAPEAKNPELRSINTQLKKDSAKEERNHIFQVLKVETIRDDRKIQQIRNQIDDIYRYLQDLCDVLEDNDPQLHLPNPHSLETNESNALLYGLKEPYQLSSEVEQTCLMTIGPLSWGKVMLSKWFGCTDNHEREALLRDEEKNVLAFPEYPGRTVPYSDPIGSHNIAKKIAHKICNNRRDFLVGFQCNSISRNPIGPTIGFVDLGYNSALFKLPPFPDPPVTNTVPFAKMNTV</sequence>
<protein>
    <submittedName>
        <fullName evidence="1">Uncharacterized protein</fullName>
    </submittedName>
</protein>
<reference evidence="1" key="1">
    <citation type="submission" date="2021-02" db="EMBL/GenBank/DDBJ databases">
        <authorList>
            <person name="Nowell W R."/>
        </authorList>
    </citation>
    <scope>NUCLEOTIDE SEQUENCE</scope>
</reference>
<comment type="caution">
    <text evidence="1">The sequence shown here is derived from an EMBL/GenBank/DDBJ whole genome shotgun (WGS) entry which is preliminary data.</text>
</comment>
<evidence type="ECO:0000313" key="2">
    <source>
        <dbReference type="EMBL" id="CAF1640884.1"/>
    </source>
</evidence>
<dbReference type="OrthoDB" id="10424522at2759"/>
<dbReference type="AlphaFoldDB" id="A0A815W212"/>
<evidence type="ECO:0000313" key="1">
    <source>
        <dbReference type="EMBL" id="CAF1542850.1"/>
    </source>
</evidence>
<proteinExistence type="predicted"/>
<organism evidence="1 4">
    <name type="scientific">Adineta ricciae</name>
    <name type="common">Rotifer</name>
    <dbReference type="NCBI Taxonomy" id="249248"/>
    <lineage>
        <taxon>Eukaryota</taxon>
        <taxon>Metazoa</taxon>
        <taxon>Spiralia</taxon>
        <taxon>Gnathifera</taxon>
        <taxon>Rotifera</taxon>
        <taxon>Eurotatoria</taxon>
        <taxon>Bdelloidea</taxon>
        <taxon>Adinetida</taxon>
        <taxon>Adinetidae</taxon>
        <taxon>Adineta</taxon>
    </lineage>
</organism>
<evidence type="ECO:0000313" key="4">
    <source>
        <dbReference type="Proteomes" id="UP000663852"/>
    </source>
</evidence>